<comment type="subunit">
    <text evidence="6">Heterooligomer composed of large and small subunits.</text>
</comment>
<dbReference type="Proteomes" id="UP000441717">
    <property type="component" value="Unassembled WGS sequence"/>
</dbReference>
<organism evidence="7 8">
    <name type="scientific">Desulfofundulus thermobenzoicus</name>
    <dbReference type="NCBI Taxonomy" id="29376"/>
    <lineage>
        <taxon>Bacteria</taxon>
        <taxon>Bacillati</taxon>
        <taxon>Bacillota</taxon>
        <taxon>Clostridia</taxon>
        <taxon>Eubacteriales</taxon>
        <taxon>Peptococcaceae</taxon>
        <taxon>Desulfofundulus</taxon>
    </lineage>
</organism>
<dbReference type="PANTHER" id="PTHR34137">
    <property type="entry name" value="EXODEOXYRIBONUCLEASE 7 SMALL SUBUNIT"/>
    <property type="match status" value="1"/>
</dbReference>
<evidence type="ECO:0000313" key="7">
    <source>
        <dbReference type="EMBL" id="MQL52091.1"/>
    </source>
</evidence>
<dbReference type="SUPFAM" id="SSF116842">
    <property type="entry name" value="XseB-like"/>
    <property type="match status" value="1"/>
</dbReference>
<keyword evidence="4 6" id="KW-0378">Hydrolase</keyword>
<dbReference type="EMBL" id="WHYR01000016">
    <property type="protein sequence ID" value="MQL52091.1"/>
    <property type="molecule type" value="Genomic_DNA"/>
</dbReference>
<dbReference type="GO" id="GO:0006308">
    <property type="term" value="P:DNA catabolic process"/>
    <property type="evidence" value="ECO:0007669"/>
    <property type="project" value="UniProtKB-UniRule"/>
</dbReference>
<evidence type="ECO:0000256" key="1">
    <source>
        <dbReference type="ARBA" id="ARBA00009998"/>
    </source>
</evidence>
<evidence type="ECO:0000256" key="4">
    <source>
        <dbReference type="ARBA" id="ARBA00022801"/>
    </source>
</evidence>
<dbReference type="EC" id="3.1.11.6" evidence="6"/>
<dbReference type="HAMAP" id="MF_00337">
    <property type="entry name" value="Exonuc_7_S"/>
    <property type="match status" value="1"/>
</dbReference>
<accession>A0A6N7IQ96</accession>
<dbReference type="AlphaFoldDB" id="A0A6N7IQ96"/>
<dbReference type="RefSeq" id="WP_152946017.1">
    <property type="nucleotide sequence ID" value="NZ_WHYR01000016.1"/>
</dbReference>
<evidence type="ECO:0000313" key="8">
    <source>
        <dbReference type="Proteomes" id="UP000441717"/>
    </source>
</evidence>
<protein>
    <recommendedName>
        <fullName evidence="6">Exodeoxyribonuclease 7 small subunit</fullName>
        <ecNumber evidence="6">3.1.11.6</ecNumber>
    </recommendedName>
    <alternativeName>
        <fullName evidence="6">Exodeoxyribonuclease VII small subunit</fullName>
        <shortName evidence="6">Exonuclease VII small subunit</shortName>
    </alternativeName>
</protein>
<comment type="subcellular location">
    <subcellularLocation>
        <location evidence="6">Cytoplasm</location>
    </subcellularLocation>
</comment>
<evidence type="ECO:0000256" key="5">
    <source>
        <dbReference type="ARBA" id="ARBA00022839"/>
    </source>
</evidence>
<dbReference type="OrthoDB" id="9798666at2"/>
<evidence type="ECO:0000256" key="3">
    <source>
        <dbReference type="ARBA" id="ARBA00022722"/>
    </source>
</evidence>
<keyword evidence="8" id="KW-1185">Reference proteome</keyword>
<keyword evidence="5 6" id="KW-0269">Exonuclease</keyword>
<evidence type="ECO:0000256" key="2">
    <source>
        <dbReference type="ARBA" id="ARBA00022490"/>
    </source>
</evidence>
<dbReference type="GO" id="GO:0005829">
    <property type="term" value="C:cytosol"/>
    <property type="evidence" value="ECO:0007669"/>
    <property type="project" value="TreeGrafter"/>
</dbReference>
<dbReference type="GO" id="GO:0008855">
    <property type="term" value="F:exodeoxyribonuclease VII activity"/>
    <property type="evidence" value="ECO:0007669"/>
    <property type="project" value="UniProtKB-UniRule"/>
</dbReference>
<name>A0A6N7IQ96_9FIRM</name>
<comment type="function">
    <text evidence="6">Bidirectionally degrades single-stranded DNA into large acid-insoluble oligonucleotides, which are then degraded further into small acid-soluble oligonucleotides.</text>
</comment>
<evidence type="ECO:0000256" key="6">
    <source>
        <dbReference type="HAMAP-Rule" id="MF_00337"/>
    </source>
</evidence>
<dbReference type="InterPro" id="IPR037004">
    <property type="entry name" value="Exonuc_VII_ssu_sf"/>
</dbReference>
<keyword evidence="3 6" id="KW-0540">Nuclease</keyword>
<dbReference type="Pfam" id="PF02609">
    <property type="entry name" value="Exonuc_VII_S"/>
    <property type="match status" value="1"/>
</dbReference>
<comment type="caution">
    <text evidence="7">The sequence shown here is derived from an EMBL/GenBank/DDBJ whole genome shotgun (WGS) entry which is preliminary data.</text>
</comment>
<keyword evidence="2 6" id="KW-0963">Cytoplasm</keyword>
<reference evidence="7 8" key="1">
    <citation type="submission" date="2019-10" db="EMBL/GenBank/DDBJ databases">
        <title>Comparative genomics of sulfur disproportionating microorganisms.</title>
        <authorList>
            <person name="Ward L.M."/>
            <person name="Bertran E."/>
            <person name="Johnston D."/>
        </authorList>
    </citation>
    <scope>NUCLEOTIDE SEQUENCE [LARGE SCALE GENOMIC DNA]</scope>
    <source>
        <strain evidence="7 8">DSM 14055</strain>
    </source>
</reference>
<comment type="catalytic activity">
    <reaction evidence="6">
        <text>Exonucleolytic cleavage in either 5'- to 3'- or 3'- to 5'-direction to yield nucleoside 5'-phosphates.</text>
        <dbReference type="EC" id="3.1.11.6"/>
    </reaction>
</comment>
<comment type="similarity">
    <text evidence="1 6">Belongs to the XseB family.</text>
</comment>
<dbReference type="PANTHER" id="PTHR34137:SF1">
    <property type="entry name" value="EXODEOXYRIBONUCLEASE 7 SMALL SUBUNIT"/>
    <property type="match status" value="1"/>
</dbReference>
<dbReference type="GO" id="GO:0009318">
    <property type="term" value="C:exodeoxyribonuclease VII complex"/>
    <property type="evidence" value="ECO:0007669"/>
    <property type="project" value="UniProtKB-UniRule"/>
</dbReference>
<gene>
    <name evidence="6 7" type="primary">xseB</name>
    <name evidence="7" type="ORF">GFC01_07370</name>
</gene>
<sequence length="85" mass="9382">MNKPSFEDALGRLEEVVRLLEGGQLPLEKSLELFGEGITLVRLCRQQLEEAEGRISVLMAGENGEVVQREVDAGLTELAACIRKE</sequence>
<dbReference type="Gene3D" id="1.10.287.1040">
    <property type="entry name" value="Exonuclease VII, small subunit"/>
    <property type="match status" value="1"/>
</dbReference>
<proteinExistence type="inferred from homology"/>
<dbReference type="InterPro" id="IPR003761">
    <property type="entry name" value="Exonuc_VII_S"/>
</dbReference>
<dbReference type="NCBIfam" id="TIGR01280">
    <property type="entry name" value="xseB"/>
    <property type="match status" value="1"/>
</dbReference>